<dbReference type="EMBL" id="AVFL01000007">
    <property type="protein sequence ID" value="EWY40643.1"/>
    <property type="molecule type" value="Genomic_DNA"/>
</dbReference>
<keyword evidence="2" id="KW-1185">Reference proteome</keyword>
<organism evidence="1 2">
    <name type="scientific">Skermanella stibiiresistens SB22</name>
    <dbReference type="NCBI Taxonomy" id="1385369"/>
    <lineage>
        <taxon>Bacteria</taxon>
        <taxon>Pseudomonadati</taxon>
        <taxon>Pseudomonadota</taxon>
        <taxon>Alphaproteobacteria</taxon>
        <taxon>Rhodospirillales</taxon>
        <taxon>Azospirillaceae</taxon>
        <taxon>Skermanella</taxon>
    </lineage>
</organism>
<name>W9HA05_9PROT</name>
<sequence length="125" mass="13137">MAAIGAAVLATFTVGAARAQDVKETVCAQGTYSEPCPQVIWCPATNCGIGIPQPDGKIEIISSTEKKMDGTSRRPVQSGKPMTLDSITGRVIIFEWEDPGKVEAAESDITIKDILYVVMPPAGAG</sequence>
<accession>W9HA05</accession>
<evidence type="ECO:0000313" key="2">
    <source>
        <dbReference type="Proteomes" id="UP000019486"/>
    </source>
</evidence>
<comment type="caution">
    <text evidence="1">The sequence shown here is derived from an EMBL/GenBank/DDBJ whole genome shotgun (WGS) entry which is preliminary data.</text>
</comment>
<dbReference type="AlphaFoldDB" id="W9HA05"/>
<reference evidence="1 2" key="1">
    <citation type="submission" date="2013-08" db="EMBL/GenBank/DDBJ databases">
        <title>The genome sequence of Skermanella stibiiresistens.</title>
        <authorList>
            <person name="Zhu W."/>
            <person name="Wang G."/>
        </authorList>
    </citation>
    <scope>NUCLEOTIDE SEQUENCE [LARGE SCALE GENOMIC DNA]</scope>
    <source>
        <strain evidence="1 2">SB22</strain>
    </source>
</reference>
<protein>
    <submittedName>
        <fullName evidence="1">Uncharacterized protein</fullName>
    </submittedName>
</protein>
<proteinExistence type="predicted"/>
<gene>
    <name evidence="1" type="ORF">N825_34665</name>
</gene>
<evidence type="ECO:0000313" key="1">
    <source>
        <dbReference type="EMBL" id="EWY40643.1"/>
    </source>
</evidence>
<dbReference type="STRING" id="1385369.N825_34665"/>
<dbReference type="Proteomes" id="UP000019486">
    <property type="component" value="Unassembled WGS sequence"/>
</dbReference>